<accession>A0A9N8DTW9</accession>
<feature type="compositionally biased region" description="Basic and acidic residues" evidence="1">
    <location>
        <begin position="54"/>
        <end position="74"/>
    </location>
</feature>
<dbReference type="OrthoDB" id="161565at2759"/>
<feature type="compositionally biased region" description="Polar residues" evidence="1">
    <location>
        <begin position="1"/>
        <end position="22"/>
    </location>
</feature>
<feature type="region of interest" description="Disordered" evidence="1">
    <location>
        <begin position="1"/>
        <end position="98"/>
    </location>
</feature>
<feature type="transmembrane region" description="Helical" evidence="2">
    <location>
        <begin position="160"/>
        <end position="183"/>
    </location>
</feature>
<evidence type="ECO:0000313" key="4">
    <source>
        <dbReference type="Proteomes" id="UP001153069"/>
    </source>
</evidence>
<feature type="region of interest" description="Disordered" evidence="1">
    <location>
        <begin position="548"/>
        <end position="589"/>
    </location>
</feature>
<reference evidence="3" key="1">
    <citation type="submission" date="2020-06" db="EMBL/GenBank/DDBJ databases">
        <authorList>
            <consortium name="Plant Systems Biology data submission"/>
        </authorList>
    </citation>
    <scope>NUCLEOTIDE SEQUENCE</scope>
    <source>
        <strain evidence="3">D6</strain>
    </source>
</reference>
<keyword evidence="2" id="KW-0812">Transmembrane</keyword>
<feature type="region of interest" description="Disordered" evidence="1">
    <location>
        <begin position="391"/>
        <end position="413"/>
    </location>
</feature>
<name>A0A9N8DTW9_9STRA</name>
<feature type="compositionally biased region" description="Low complexity" evidence="1">
    <location>
        <begin position="571"/>
        <end position="582"/>
    </location>
</feature>
<dbReference type="EMBL" id="CAICTM010000245">
    <property type="protein sequence ID" value="CAB9505879.1"/>
    <property type="molecule type" value="Genomic_DNA"/>
</dbReference>
<keyword evidence="2" id="KW-1133">Transmembrane helix</keyword>
<feature type="region of interest" description="Disordered" evidence="1">
    <location>
        <begin position="973"/>
        <end position="993"/>
    </location>
</feature>
<comment type="caution">
    <text evidence="3">The sequence shown here is derived from an EMBL/GenBank/DDBJ whole genome shotgun (WGS) entry which is preliminary data.</text>
</comment>
<feature type="region of interest" description="Disordered" evidence="1">
    <location>
        <begin position="1034"/>
        <end position="1056"/>
    </location>
</feature>
<feature type="region of interest" description="Disordered" evidence="1">
    <location>
        <begin position="319"/>
        <end position="363"/>
    </location>
</feature>
<keyword evidence="4" id="KW-1185">Reference proteome</keyword>
<organism evidence="3 4">
    <name type="scientific">Seminavis robusta</name>
    <dbReference type="NCBI Taxonomy" id="568900"/>
    <lineage>
        <taxon>Eukaryota</taxon>
        <taxon>Sar</taxon>
        <taxon>Stramenopiles</taxon>
        <taxon>Ochrophyta</taxon>
        <taxon>Bacillariophyta</taxon>
        <taxon>Bacillariophyceae</taxon>
        <taxon>Bacillariophycidae</taxon>
        <taxon>Naviculales</taxon>
        <taxon>Naviculaceae</taxon>
        <taxon>Seminavis</taxon>
    </lineage>
</organism>
<gene>
    <name evidence="3" type="ORF">SEMRO_246_G097870.1</name>
</gene>
<evidence type="ECO:0000313" key="3">
    <source>
        <dbReference type="EMBL" id="CAB9505879.1"/>
    </source>
</evidence>
<proteinExistence type="predicted"/>
<keyword evidence="2" id="KW-0472">Membrane</keyword>
<protein>
    <submittedName>
        <fullName evidence="3">Uncharacterized protein</fullName>
    </submittedName>
</protein>
<dbReference type="Gene3D" id="3.15.10.10">
    <property type="entry name" value="Bactericidal permeability-increasing protein, domain 1"/>
    <property type="match status" value="1"/>
</dbReference>
<evidence type="ECO:0000256" key="1">
    <source>
        <dbReference type="SAM" id="MobiDB-lite"/>
    </source>
</evidence>
<feature type="compositionally biased region" description="Basic and acidic residues" evidence="1">
    <location>
        <begin position="83"/>
        <end position="98"/>
    </location>
</feature>
<feature type="compositionally biased region" description="Basic and acidic residues" evidence="1">
    <location>
        <begin position="1045"/>
        <end position="1056"/>
    </location>
</feature>
<feature type="compositionally biased region" description="Polar residues" evidence="1">
    <location>
        <begin position="554"/>
        <end position="563"/>
    </location>
</feature>
<evidence type="ECO:0000256" key="2">
    <source>
        <dbReference type="SAM" id="Phobius"/>
    </source>
</evidence>
<sequence>MVKTSSSTNSHHPPRPQQNHNTVSKRKLFQHVGKQTSELISAEALQPLVLKRPRPSEKEYEKKSRPDPVGDHMTRILNSHPHFRFDPTSRGRKDGARKDSDEHFTLVPLLCTRNWRVLKRKVWQIRQTKPLSLALSIVGFVYEKAPNRENLLATLSRTMLLLGALVIAGLAMVAAVTHVALMWCGNELLLLSIQLSTILIDWKDLERHCPPKLIKLLSILLAIARWFDKHVFLRNRFAGREWNKEEFEFTDTMVAQSRHVQLWNMPPPCIKQAGNQLCLDSRYMVREEWSQSTSKHIVAINFTYLMLQEDYNRKRARRSTVFHQRNPSPLDGPLNAVSETQSEEDDYRSGFPADNNQTSATVGRHNIVGLTAPSSPSGGGGIELVRDSVRPQPQEPSLAMSPAGRHEYNRNNNNTLGNRYIMLAETATNEKSLDSPSSGSSAASVSSAVVADMNWVDISAKIGMRVLNSTHLQRVVASQEAAERIKNITDKFVASPREGGQTPTFDFAGPADIQSLISMAGLKRPAARRTPTRPVHSMWTSAAVAGALSDEENSAASPRNYSRNNHKDSNNSRPSSVVSSEGPPAPPSIIRTQRLQETSPMSMLQGADDAPLKLHSRSPVTIGNVNSLGTEVIRDASMLSHLESQSYELEHLVTYEFTLSTAGEDKAARSCLHPQRQPLAPGVKVAAPMFPHQPGLKRVGRSNYQLATVVSSKRVYVDPTGSRAASEDVGTTNCLSVTCKIDKSFLRNGEFAELTFRVMDEWSSRYMPKHSEVPIGACVATTYGAGVVVGWRVEDDCHVVRSLWQRRGNGAAHAYLNRSCIQGVLEASVGFEVQTKCGSGKVLGYVDAGRNFQNGRYIVTLQDDGVYKNCVVALNREDVHSCYGAQFRPVIEHIKEACDYQIMLDNYKAVVRQQQFYNDGDPNSNDHLWKFWTENLDVLWKSFLKAVEDDEFDFMSNFMTSIIEFLERLDRPPPSKASIEGGESGDSSSSLMERDDASYVTLSGQGSSMSDGQEDNDASIWILNDMLGGVFPAPQSRRSSAITADDERSQVSTHKRSEVIDAGEEESTDSYQHAFAVIRILMRTVSLARAASDGQPQFRLAMDLCHEFLMFLRTIIKVQQKNVSPQSLRIWRSSLEEIKSTFLPIKDRVEKVGRGIAQRMEQQGRKAKIRVMRFADSILADEAFFNGLCEGDWKNCLLRIEDSLVKATIIDPDSHVHLRKTAMFIYEHLVRMSSNETGAAERNNEKLAQLAKFIQLLAAPKRSLLKLLRKGDVLEVLERILVRVFCREEVASRMLTIHASNFHSLRHLRILKDLSVAGRLWIPLLDAADEEFSYVVSQMPENAKEFMCPLSSIFSLCVAQFHKISAGNSNKDWLDFLLEYDACRIIHELDTKLILALSSFSRDVKAMMAHVPYYPSIDDDILNLIDGVEIDKLLREASEAIDDADKLADFIREKASTAIERFVAYLPKLSIPVERRDLGDGWVLTCHGQDGGDLTLSDVKVKRENLVCQVMGGDALFLPIFGEDDADLSVDASAATLVSASDNSESTDRVEESILDHIREMILQAKRHGAWRVGIGGVGEQPTDKYVASVLGGLPITSVLSCGIDLWRNLEIDDDELLEIAIRDVSYQIQLHKELEEKKSADDGDAETPVDDLSWGRTSPIGMPSSLSGSDSVEENRNRFNPRVDPTVLLLEMKNLTLHLERFRFRIEKGEKRTIFDPVFEGCGAVSIDNVCILLRVECARERIGNVGSDSVAPVLILRELEVGIENVRLKVEDTGVDWLLNKAVKGFSENITNVVKTNLKEQIQEQTTAAIEQLNSYFVVNQDIFLNLLGISLDDLEEHIKWV</sequence>
<feature type="region of interest" description="Disordered" evidence="1">
    <location>
        <begin position="1637"/>
        <end position="1678"/>
    </location>
</feature>
<feature type="compositionally biased region" description="Low complexity" evidence="1">
    <location>
        <begin position="978"/>
        <end position="990"/>
    </location>
</feature>
<dbReference type="Proteomes" id="UP001153069">
    <property type="component" value="Unassembled WGS sequence"/>
</dbReference>